<dbReference type="PANTHER" id="PTHR30337:SF0">
    <property type="entry name" value="NUCLEASE SBCCD SUBUNIT D"/>
    <property type="match status" value="1"/>
</dbReference>
<dbReference type="PANTHER" id="PTHR30337">
    <property type="entry name" value="COMPONENT OF ATP-DEPENDENT DSDNA EXONUCLEASE"/>
    <property type="match status" value="1"/>
</dbReference>
<evidence type="ECO:0000256" key="1">
    <source>
        <dbReference type="ARBA" id="ARBA00022722"/>
    </source>
</evidence>
<keyword evidence="1" id="KW-0540">Nuclease</keyword>
<dbReference type="InterPro" id="IPR004843">
    <property type="entry name" value="Calcineurin-like_PHP"/>
</dbReference>
<keyword evidence="2" id="KW-0378">Hydrolase</keyword>
<proteinExistence type="predicted"/>
<evidence type="ECO:0000313" key="5">
    <source>
        <dbReference type="EMBL" id="GBF09625.1"/>
    </source>
</evidence>
<name>A0A401HAY4_AERPX</name>
<reference evidence="5 6" key="1">
    <citation type="submission" date="2017-02" db="EMBL/GenBank/DDBJ databases">
        <title>isolation and characterization of a novel temperate virus Aeropyrum globular virus 1 infecting hyperthermophilic archaeon Aeropyrum.</title>
        <authorList>
            <person name="Yumiya M."/>
            <person name="Yoshida T."/>
            <person name="Sako Y."/>
        </authorList>
    </citation>
    <scope>NUCLEOTIDE SEQUENCE [LARGE SCALE GENOMIC DNA]</scope>
    <source>
        <strain evidence="5 6">YK1-12-2013</strain>
    </source>
</reference>
<dbReference type="InterPro" id="IPR050535">
    <property type="entry name" value="DNA_Repair-Maintenance_Comp"/>
</dbReference>
<gene>
    <name evidence="5" type="ORF">apy_13500</name>
</gene>
<organism evidence="5 6">
    <name type="scientific">Aeropyrum pernix</name>
    <dbReference type="NCBI Taxonomy" id="56636"/>
    <lineage>
        <taxon>Archaea</taxon>
        <taxon>Thermoproteota</taxon>
        <taxon>Thermoprotei</taxon>
        <taxon>Desulfurococcales</taxon>
        <taxon>Desulfurococcaceae</taxon>
        <taxon>Aeropyrum</taxon>
    </lineage>
</organism>
<evidence type="ECO:0000313" key="6">
    <source>
        <dbReference type="Proteomes" id="UP000291213"/>
    </source>
</evidence>
<dbReference type="RefSeq" id="WP_131160573.1">
    <property type="nucleotide sequence ID" value="NZ_BDMD01000078.1"/>
</dbReference>
<feature type="domain" description="Calcineurin-like phosphoesterase" evidence="4">
    <location>
        <begin position="3"/>
        <end position="203"/>
    </location>
</feature>
<sequence>MPKVLHVADVHLGARPYGLEERRDDIFRSFEFVVETALKDRPDAVLIAGDLFDKPKLPLRDVKQAVELVRMLTDAGIPVLAAHGEHDTPSVRDETLLSLMEASLDGFKAPLYRSGMRPGDFVVNLGSLKVAVVPFFKVPLEERRRLTLRFLREFDQISRTSSGTLVLLAHMSLDAEMQFDAVASPSDLPSGAKYAALGHLHSPRIRLDAPTPYAYPGVLDPLKVEEINMPGSPLYVDLSGDAPIIEKVRVPRRPQYRVEVDIGDGGSIYNAVNTGLKRVLANVRAGREDWLKPLIHVIIKSDKPVSKARVIAEARKAAGGADVLLKIHWRIVAGGEHAGASTGLQGEGPLDLAKIAAEYYKIPLNTASTILHDLAEAAAEKDELRVREILETLATTVSQDTWKRILNMR</sequence>
<evidence type="ECO:0000256" key="3">
    <source>
        <dbReference type="ARBA" id="ARBA00022839"/>
    </source>
</evidence>
<keyword evidence="3" id="KW-0269">Exonuclease</keyword>
<comment type="caution">
    <text evidence="5">The sequence shown here is derived from an EMBL/GenBank/DDBJ whole genome shotgun (WGS) entry which is preliminary data.</text>
</comment>
<protein>
    <submittedName>
        <fullName evidence="5">DNA double-strand break repair protein Mre11</fullName>
    </submittedName>
</protein>
<dbReference type="Proteomes" id="UP000291213">
    <property type="component" value="Unassembled WGS sequence"/>
</dbReference>
<dbReference type="Gene3D" id="3.60.21.10">
    <property type="match status" value="1"/>
</dbReference>
<evidence type="ECO:0000256" key="2">
    <source>
        <dbReference type="ARBA" id="ARBA00022801"/>
    </source>
</evidence>
<dbReference type="EMBL" id="BDMD01000078">
    <property type="protein sequence ID" value="GBF09625.1"/>
    <property type="molecule type" value="Genomic_DNA"/>
</dbReference>
<accession>A0A401HAY4</accession>
<dbReference type="SUPFAM" id="SSF56300">
    <property type="entry name" value="Metallo-dependent phosphatases"/>
    <property type="match status" value="1"/>
</dbReference>
<dbReference type="Pfam" id="PF00149">
    <property type="entry name" value="Metallophos"/>
    <property type="match status" value="1"/>
</dbReference>
<dbReference type="GO" id="GO:0004527">
    <property type="term" value="F:exonuclease activity"/>
    <property type="evidence" value="ECO:0007669"/>
    <property type="project" value="UniProtKB-KW"/>
</dbReference>
<dbReference type="OrthoDB" id="11638at2157"/>
<evidence type="ECO:0000259" key="4">
    <source>
        <dbReference type="Pfam" id="PF00149"/>
    </source>
</evidence>
<dbReference type="InterPro" id="IPR029052">
    <property type="entry name" value="Metallo-depent_PP-like"/>
</dbReference>
<dbReference type="InterPro" id="IPR041796">
    <property type="entry name" value="Mre11_N"/>
</dbReference>
<dbReference type="AlphaFoldDB" id="A0A401HAY4"/>
<dbReference type="CDD" id="cd00840">
    <property type="entry name" value="MPP_Mre11_N"/>
    <property type="match status" value="1"/>
</dbReference>